<proteinExistence type="predicted"/>
<name>A0A2N3XWI0_SACSN</name>
<dbReference type="Proteomes" id="UP000233786">
    <property type="component" value="Unassembled WGS sequence"/>
</dbReference>
<keyword evidence="2" id="KW-0472">Membrane</keyword>
<organism evidence="3 4">
    <name type="scientific">Saccharopolyspora spinosa</name>
    <dbReference type="NCBI Taxonomy" id="60894"/>
    <lineage>
        <taxon>Bacteria</taxon>
        <taxon>Bacillati</taxon>
        <taxon>Actinomycetota</taxon>
        <taxon>Actinomycetes</taxon>
        <taxon>Pseudonocardiales</taxon>
        <taxon>Pseudonocardiaceae</taxon>
        <taxon>Saccharopolyspora</taxon>
    </lineage>
</organism>
<keyword evidence="2" id="KW-1133">Transmembrane helix</keyword>
<feature type="transmembrane region" description="Helical" evidence="2">
    <location>
        <begin position="155"/>
        <end position="181"/>
    </location>
</feature>
<keyword evidence="4" id="KW-1185">Reference proteome</keyword>
<protein>
    <recommendedName>
        <fullName evidence="5">Type VII secretion system (Wss) protein ESAT-6</fullName>
    </recommendedName>
</protein>
<feature type="transmembrane region" description="Helical" evidence="2">
    <location>
        <begin position="187"/>
        <end position="210"/>
    </location>
</feature>
<evidence type="ECO:0000313" key="3">
    <source>
        <dbReference type="EMBL" id="PKW14980.1"/>
    </source>
</evidence>
<evidence type="ECO:0000256" key="1">
    <source>
        <dbReference type="SAM" id="MobiDB-lite"/>
    </source>
</evidence>
<accession>A0A2N3XWI0</accession>
<dbReference type="STRING" id="994479.GCA_000194155_02802"/>
<evidence type="ECO:0000256" key="2">
    <source>
        <dbReference type="SAM" id="Phobius"/>
    </source>
</evidence>
<evidence type="ECO:0008006" key="5">
    <source>
        <dbReference type="Google" id="ProtNLM"/>
    </source>
</evidence>
<keyword evidence="2" id="KW-0812">Transmembrane</keyword>
<evidence type="ECO:0000313" key="4">
    <source>
        <dbReference type="Proteomes" id="UP000233786"/>
    </source>
</evidence>
<dbReference type="EMBL" id="PJNB01000001">
    <property type="protein sequence ID" value="PKW14980.1"/>
    <property type="molecule type" value="Genomic_DNA"/>
</dbReference>
<reference evidence="3" key="1">
    <citation type="submission" date="2017-12" db="EMBL/GenBank/DDBJ databases">
        <title>Sequencing the genomes of 1000 Actinobacteria strains.</title>
        <authorList>
            <person name="Klenk H.-P."/>
        </authorList>
    </citation>
    <scope>NUCLEOTIDE SEQUENCE [LARGE SCALE GENOMIC DNA]</scope>
    <source>
        <strain evidence="3">DSM 44228</strain>
    </source>
</reference>
<feature type="region of interest" description="Disordered" evidence="1">
    <location>
        <begin position="231"/>
        <end position="255"/>
    </location>
</feature>
<dbReference type="RefSeq" id="WP_010695591.1">
    <property type="nucleotide sequence ID" value="NZ_CP061007.1"/>
</dbReference>
<dbReference type="AlphaFoldDB" id="A0A2N3XWI0"/>
<sequence>MVADPLVGQVDDKLQELNQRIKEFFDKVNEVLTWVPEAFAHLIEPIQRGMEVVKQKIQEFWAKIQQAWNQPGNSAGLRLKAEMWASGVANPIGDVAGDVALHNLDANVEWTGRAAEAYKAIVPAQADGLTGLKDLALQIRNSLNSLANALDAFKLALYVAIAVFIVGVVGAVAAACTIVGAGAAIGAIATGVSVAIGLITAAITAVNSYLDVIETEQTALTQKIRDVGSTWSRSDRDLSDGSVSDGDGSDWRVNR</sequence>
<gene>
    <name evidence="3" type="ORF">A8926_2639</name>
</gene>
<comment type="caution">
    <text evidence="3">The sequence shown here is derived from an EMBL/GenBank/DDBJ whole genome shotgun (WGS) entry which is preliminary data.</text>
</comment>